<dbReference type="EMBL" id="CP004387">
    <property type="protein sequence ID" value="AJD49177.1"/>
    <property type="molecule type" value="Genomic_DNA"/>
</dbReference>
<reference evidence="1 2" key="1">
    <citation type="journal article" date="2012" name="J. Bacteriol.">
        <title>Genome sequence of an alkane-degrading bacterium, Alcanivorax pacificus type strain W11-5, isolated from deep sea sediment.</title>
        <authorList>
            <person name="Lai Q."/>
            <person name="Shao Z."/>
        </authorList>
    </citation>
    <scope>NUCLEOTIDE SEQUENCE [LARGE SCALE GENOMIC DNA]</scope>
    <source>
        <strain evidence="1 2">W11-5</strain>
    </source>
</reference>
<dbReference type="PROSITE" id="PS51257">
    <property type="entry name" value="PROKAR_LIPOPROTEIN"/>
    <property type="match status" value="1"/>
</dbReference>
<sequence>MGNRRWAGILLASMALGACGGDGGSHRDGGAPGPGPDTLALTLRVSDGQAPAERPLTVRDLGTGARYSLTTDEQGEALFEQAVTGPLVIDVAAFEDRASITGFVTHPDRVAGWVISLSPLAEAIHLAAIGQMLDSALLTDALALPGEALPEMSAQWWLSAEAGSDAAPARVLDALTPVLGRTAARACQTLETADCRNPLAGPDTEDYRNELDLMMAPLDLAGGYTLDEQGVAQFGALPLPLWSGDYALIAGTMRDTAPLVQWALPAYWHWTLLNEADTNAYIPTDLSGGLPVLGDYPENMPQLNGDALRSPQQAGALLAVLLAQYGIEADPASATVTLDWQGLGLTGTRLAAEINASLSLWGGDPVAGTSSLTLEAVDVPAGPRVLSGRVWFAEGAGPSDVDVLSTLLEATAIRTDDQGLFSLTVSGQPLLVRARRNGETLYALVGASEFDSWVNISPLTDAAARSLAAVHGGGTLPESWLTALPSLVAGYYEDIGPLARRVTAQAHAVLAGTGVADDVPVLSTTNPFYAQQGTCPGETADQYCQQQILSALGACAALTGEQAGMDCEGGVISLADDVAYDAGAYMVQTQAMQIITRAWQPYTVVGYTFPDQPPGLPLSSVGDTVRVPLSRQALIDTALAAMVQMSSFQSDPLSPTDSLRLDNPSAFRSDMQGFGDDAWVDLMVSSEDGGEDLTGSVLDQNNVEYGSFTATSLFLAAPPAF</sequence>
<evidence type="ECO:0000313" key="1">
    <source>
        <dbReference type="EMBL" id="AJD49177.1"/>
    </source>
</evidence>
<keyword evidence="2" id="KW-1185">Reference proteome</keyword>
<evidence type="ECO:0000313" key="2">
    <source>
        <dbReference type="Proteomes" id="UP000006764"/>
    </source>
</evidence>
<gene>
    <name evidence="1" type="ORF">S7S_13825</name>
</gene>
<name>A0A0B4XSC4_9GAMM</name>
<dbReference type="STRING" id="391936.S7S_13825"/>
<dbReference type="KEGG" id="apac:S7S_13825"/>
<protein>
    <recommendedName>
        <fullName evidence="3">Lipoprotein</fullName>
    </recommendedName>
</protein>
<accession>A0A0B4XSC4</accession>
<dbReference type="RefSeq" id="WP_008734083.1">
    <property type="nucleotide sequence ID" value="NZ_CP004387.1"/>
</dbReference>
<dbReference type="OrthoDB" id="8399956at2"/>
<proteinExistence type="predicted"/>
<dbReference type="Proteomes" id="UP000006764">
    <property type="component" value="Chromosome"/>
</dbReference>
<dbReference type="AlphaFoldDB" id="A0A0B4XSC4"/>
<organism evidence="1 2">
    <name type="scientific">Isoalcanivorax pacificus W11-5</name>
    <dbReference type="NCBI Taxonomy" id="391936"/>
    <lineage>
        <taxon>Bacteria</taxon>
        <taxon>Pseudomonadati</taxon>
        <taxon>Pseudomonadota</taxon>
        <taxon>Gammaproteobacteria</taxon>
        <taxon>Oceanospirillales</taxon>
        <taxon>Alcanivoracaceae</taxon>
        <taxon>Isoalcanivorax</taxon>
    </lineage>
</organism>
<evidence type="ECO:0008006" key="3">
    <source>
        <dbReference type="Google" id="ProtNLM"/>
    </source>
</evidence>
<dbReference type="HOGENOM" id="CLU_383413_0_0_6"/>